<dbReference type="EMBL" id="VBAJ01000100">
    <property type="protein sequence ID" value="TMJ08424.1"/>
    <property type="molecule type" value="Genomic_DNA"/>
</dbReference>
<comment type="similarity">
    <text evidence="1">Belongs to the HIBADH-related family.</text>
</comment>
<dbReference type="InterPro" id="IPR015815">
    <property type="entry name" value="HIBADH-related"/>
</dbReference>
<gene>
    <name evidence="7" type="ORF">E6G99_04445</name>
</gene>
<evidence type="ECO:0000256" key="3">
    <source>
        <dbReference type="ARBA" id="ARBA00023027"/>
    </source>
</evidence>
<dbReference type="Proteomes" id="UP000318661">
    <property type="component" value="Unassembled WGS sequence"/>
</dbReference>
<dbReference type="PIRSF" id="PIRSF000103">
    <property type="entry name" value="HIBADH"/>
    <property type="match status" value="1"/>
</dbReference>
<dbReference type="Pfam" id="PF03446">
    <property type="entry name" value="NAD_binding_2"/>
    <property type="match status" value="1"/>
</dbReference>
<proteinExistence type="inferred from homology"/>
<dbReference type="PROSITE" id="PS00895">
    <property type="entry name" value="3_HYDROXYISOBUT_DH"/>
    <property type="match status" value="1"/>
</dbReference>
<dbReference type="GO" id="GO:0016491">
    <property type="term" value="F:oxidoreductase activity"/>
    <property type="evidence" value="ECO:0007669"/>
    <property type="project" value="UniProtKB-KW"/>
</dbReference>
<dbReference type="Gene3D" id="1.10.1040.10">
    <property type="entry name" value="N-(1-d-carboxylethyl)-l-norvaline Dehydrogenase, domain 2"/>
    <property type="match status" value="1"/>
</dbReference>
<feature type="domain" description="6-phosphogluconate dehydrogenase NADP-binding" evidence="5">
    <location>
        <begin position="10"/>
        <end position="167"/>
    </location>
</feature>
<evidence type="ECO:0000256" key="2">
    <source>
        <dbReference type="ARBA" id="ARBA00023002"/>
    </source>
</evidence>
<feature type="active site" evidence="4">
    <location>
        <position position="179"/>
    </location>
</feature>
<dbReference type="GO" id="GO:0051287">
    <property type="term" value="F:NAD binding"/>
    <property type="evidence" value="ECO:0007669"/>
    <property type="project" value="InterPro"/>
</dbReference>
<sequence>MNAASNAIQRVGVIGLGRMGLPMARHLLDAGFEVAGFDLDPARGALLAEGGGIAAASAREVASYSQAVLVMVADDAQVKAVTLEPVGVLTGLGPGGVVIIASTVKPSTCRNVAAAAASRGVGVLDAPVAKGQRSAEAGDLTVFVSGEPALFQRCQPILRAFGQEIIHIDTQVGAAQVAKLANNLILWAGVAGAHEALALAERLGVSPARLRSALRHGSADSYALRELHLINLTWPDKDLAQAVEIASEAGTEAPLANWLRTLMRTLTREELRRLSGAQPGATPDTGRKQQ</sequence>
<protein>
    <submittedName>
        <fullName evidence="7">NAD(P)-dependent oxidoreductase</fullName>
    </submittedName>
</protein>
<dbReference type="InterPro" id="IPR029154">
    <property type="entry name" value="HIBADH-like_NADP-bd"/>
</dbReference>
<dbReference type="InterPro" id="IPR036291">
    <property type="entry name" value="NAD(P)-bd_dom_sf"/>
</dbReference>
<accession>A0A537LK85</accession>
<dbReference type="InterPro" id="IPR002204">
    <property type="entry name" value="3-OH-isobutyrate_DH-rel_CS"/>
</dbReference>
<evidence type="ECO:0000256" key="4">
    <source>
        <dbReference type="PIRSR" id="PIRSR000103-1"/>
    </source>
</evidence>
<keyword evidence="3" id="KW-0520">NAD</keyword>
<dbReference type="PANTHER" id="PTHR43060:SF15">
    <property type="entry name" value="3-HYDROXYISOBUTYRATE DEHYDROGENASE-LIKE 1, MITOCHONDRIAL-RELATED"/>
    <property type="match status" value="1"/>
</dbReference>
<evidence type="ECO:0000313" key="7">
    <source>
        <dbReference type="EMBL" id="TMJ08424.1"/>
    </source>
</evidence>
<dbReference type="InterPro" id="IPR013328">
    <property type="entry name" value="6PGD_dom2"/>
</dbReference>
<feature type="domain" description="3-hydroxyisobutyrate dehydrogenase-like NAD-binding" evidence="6">
    <location>
        <begin position="173"/>
        <end position="271"/>
    </location>
</feature>
<dbReference type="InterPro" id="IPR008927">
    <property type="entry name" value="6-PGluconate_DH-like_C_sf"/>
</dbReference>
<dbReference type="GO" id="GO:0016054">
    <property type="term" value="P:organic acid catabolic process"/>
    <property type="evidence" value="ECO:0007669"/>
    <property type="project" value="UniProtKB-ARBA"/>
</dbReference>
<name>A0A537LK85_9BACT</name>
<dbReference type="InterPro" id="IPR006115">
    <property type="entry name" value="6PGDH_NADP-bd"/>
</dbReference>
<dbReference type="PANTHER" id="PTHR43060">
    <property type="entry name" value="3-HYDROXYISOBUTYRATE DEHYDROGENASE-LIKE 1, MITOCHONDRIAL-RELATED"/>
    <property type="match status" value="1"/>
</dbReference>
<dbReference type="SUPFAM" id="SSF51735">
    <property type="entry name" value="NAD(P)-binding Rossmann-fold domains"/>
    <property type="match status" value="1"/>
</dbReference>
<evidence type="ECO:0000313" key="8">
    <source>
        <dbReference type="Proteomes" id="UP000318661"/>
    </source>
</evidence>
<dbReference type="GO" id="GO:0050661">
    <property type="term" value="F:NADP binding"/>
    <property type="evidence" value="ECO:0007669"/>
    <property type="project" value="InterPro"/>
</dbReference>
<dbReference type="Pfam" id="PF14833">
    <property type="entry name" value="NAD_binding_11"/>
    <property type="match status" value="1"/>
</dbReference>
<dbReference type="SUPFAM" id="SSF48179">
    <property type="entry name" value="6-phosphogluconate dehydrogenase C-terminal domain-like"/>
    <property type="match status" value="1"/>
</dbReference>
<evidence type="ECO:0000256" key="1">
    <source>
        <dbReference type="ARBA" id="ARBA00009080"/>
    </source>
</evidence>
<reference evidence="7 8" key="1">
    <citation type="journal article" date="2019" name="Nat. Microbiol.">
        <title>Mediterranean grassland soil C-N compound turnover is dependent on rainfall and depth, and is mediated by genomically divergent microorganisms.</title>
        <authorList>
            <person name="Diamond S."/>
            <person name="Andeer P.F."/>
            <person name="Li Z."/>
            <person name="Crits-Christoph A."/>
            <person name="Burstein D."/>
            <person name="Anantharaman K."/>
            <person name="Lane K.R."/>
            <person name="Thomas B.C."/>
            <person name="Pan C."/>
            <person name="Northen T.R."/>
            <person name="Banfield J.F."/>
        </authorList>
    </citation>
    <scope>NUCLEOTIDE SEQUENCE [LARGE SCALE GENOMIC DNA]</scope>
    <source>
        <strain evidence="7">NP_2</strain>
    </source>
</reference>
<dbReference type="Gene3D" id="3.40.50.720">
    <property type="entry name" value="NAD(P)-binding Rossmann-like Domain"/>
    <property type="match status" value="1"/>
</dbReference>
<organism evidence="7 8">
    <name type="scientific">Candidatus Segetimicrobium genomatis</name>
    <dbReference type="NCBI Taxonomy" id="2569760"/>
    <lineage>
        <taxon>Bacteria</taxon>
        <taxon>Bacillati</taxon>
        <taxon>Candidatus Sysuimicrobiota</taxon>
        <taxon>Candidatus Sysuimicrobiia</taxon>
        <taxon>Candidatus Sysuimicrobiales</taxon>
        <taxon>Candidatus Segetimicrobiaceae</taxon>
        <taxon>Candidatus Segetimicrobium</taxon>
    </lineage>
</organism>
<evidence type="ECO:0000259" key="6">
    <source>
        <dbReference type="Pfam" id="PF14833"/>
    </source>
</evidence>
<dbReference type="AlphaFoldDB" id="A0A537LK85"/>
<keyword evidence="2" id="KW-0560">Oxidoreductase</keyword>
<comment type="caution">
    <text evidence="7">The sequence shown here is derived from an EMBL/GenBank/DDBJ whole genome shotgun (WGS) entry which is preliminary data.</text>
</comment>
<evidence type="ECO:0000259" key="5">
    <source>
        <dbReference type="Pfam" id="PF03446"/>
    </source>
</evidence>